<dbReference type="EMBL" id="HBNR01066147">
    <property type="protein sequence ID" value="CAE4638167.1"/>
    <property type="molecule type" value="Transcribed_RNA"/>
</dbReference>
<accession>A0A7S4S9M4</accession>
<evidence type="ECO:0008006" key="5">
    <source>
        <dbReference type="Google" id="ProtNLM"/>
    </source>
</evidence>
<dbReference type="InterPro" id="IPR000008">
    <property type="entry name" value="C2_dom"/>
</dbReference>
<dbReference type="PROSITE" id="PS50004">
    <property type="entry name" value="C2"/>
    <property type="match status" value="1"/>
</dbReference>
<name>A0A7S4S9M4_9DINO</name>
<feature type="compositionally biased region" description="Low complexity" evidence="1">
    <location>
        <begin position="26"/>
        <end position="37"/>
    </location>
</feature>
<feature type="domain" description="PDZ" evidence="3">
    <location>
        <begin position="274"/>
        <end position="357"/>
    </location>
</feature>
<dbReference type="SMART" id="SM00239">
    <property type="entry name" value="C2"/>
    <property type="match status" value="1"/>
</dbReference>
<dbReference type="Pfam" id="PF00168">
    <property type="entry name" value="C2"/>
    <property type="match status" value="1"/>
</dbReference>
<dbReference type="InterPro" id="IPR001478">
    <property type="entry name" value="PDZ"/>
</dbReference>
<dbReference type="SUPFAM" id="SSF49562">
    <property type="entry name" value="C2 domain (Calcium/lipid-binding domain, CaLB)"/>
    <property type="match status" value="1"/>
</dbReference>
<sequence>MGNHCCQENGSGNAEIVDAGASVVNPPEDAATQPEPEAAADPEPDAEPEKEPKLVITVVGARGIRESDWTPFKNSEASKPDCYCEVRLGGKTIHTTSTIDDCCEPVWAEECSVAELGENQALEFAILDKDLVGSESVGMASIQAKDFEAKGFNGELKLADAKVDQAYIRVKIKVAGKDLPAGPEPKFAVTLTREKDKSYGVKFNMRDERTLQLVEITDGPFATYNSIWPAHKHIRVHDFITRVNKVSGNSKAMKDELVANLEVEIEVTRCVYTAIVYDRGEPHSPLGMEFAEAKTSDFAIVKSVSEAGHNANAKDHGKICTGDRIISVGGQKGKATDLVKNLEKSSGKVQIVLARPATCAVRSEHWQYKN</sequence>
<evidence type="ECO:0000313" key="4">
    <source>
        <dbReference type="EMBL" id="CAE4638167.1"/>
    </source>
</evidence>
<protein>
    <recommendedName>
        <fullName evidence="5">C2 domain-containing protein</fullName>
    </recommendedName>
</protein>
<proteinExistence type="predicted"/>
<dbReference type="Pfam" id="PF00595">
    <property type="entry name" value="PDZ"/>
    <property type="match status" value="1"/>
</dbReference>
<reference evidence="4" key="1">
    <citation type="submission" date="2021-01" db="EMBL/GenBank/DDBJ databases">
        <authorList>
            <person name="Corre E."/>
            <person name="Pelletier E."/>
            <person name="Niang G."/>
            <person name="Scheremetjew M."/>
            <person name="Finn R."/>
            <person name="Kale V."/>
            <person name="Holt S."/>
            <person name="Cochrane G."/>
            <person name="Meng A."/>
            <person name="Brown T."/>
            <person name="Cohen L."/>
        </authorList>
    </citation>
    <scope>NUCLEOTIDE SEQUENCE</scope>
    <source>
        <strain evidence="4">CCMP3105</strain>
    </source>
</reference>
<dbReference type="Gene3D" id="2.30.42.10">
    <property type="match status" value="1"/>
</dbReference>
<dbReference type="SUPFAM" id="SSF50156">
    <property type="entry name" value="PDZ domain-like"/>
    <property type="match status" value="1"/>
</dbReference>
<dbReference type="PROSITE" id="PS50106">
    <property type="entry name" value="PDZ"/>
    <property type="match status" value="1"/>
</dbReference>
<evidence type="ECO:0000259" key="3">
    <source>
        <dbReference type="PROSITE" id="PS50106"/>
    </source>
</evidence>
<dbReference type="InterPro" id="IPR036034">
    <property type="entry name" value="PDZ_sf"/>
</dbReference>
<dbReference type="CDD" id="cd00030">
    <property type="entry name" value="C2"/>
    <property type="match status" value="1"/>
</dbReference>
<feature type="compositionally biased region" description="Polar residues" evidence="1">
    <location>
        <begin position="1"/>
        <end position="12"/>
    </location>
</feature>
<feature type="domain" description="C2" evidence="2">
    <location>
        <begin position="32"/>
        <end position="157"/>
    </location>
</feature>
<evidence type="ECO:0000256" key="1">
    <source>
        <dbReference type="SAM" id="MobiDB-lite"/>
    </source>
</evidence>
<dbReference type="InterPro" id="IPR035892">
    <property type="entry name" value="C2_domain_sf"/>
</dbReference>
<dbReference type="AlphaFoldDB" id="A0A7S4S9M4"/>
<organism evidence="4">
    <name type="scientific">Alexandrium monilatum</name>
    <dbReference type="NCBI Taxonomy" id="311494"/>
    <lineage>
        <taxon>Eukaryota</taxon>
        <taxon>Sar</taxon>
        <taxon>Alveolata</taxon>
        <taxon>Dinophyceae</taxon>
        <taxon>Gonyaulacales</taxon>
        <taxon>Pyrocystaceae</taxon>
        <taxon>Alexandrium</taxon>
    </lineage>
</organism>
<dbReference type="Gene3D" id="2.60.40.150">
    <property type="entry name" value="C2 domain"/>
    <property type="match status" value="1"/>
</dbReference>
<gene>
    <name evidence="4" type="ORF">AMON00008_LOCUS46718</name>
</gene>
<feature type="region of interest" description="Disordered" evidence="1">
    <location>
        <begin position="1"/>
        <end position="52"/>
    </location>
</feature>
<evidence type="ECO:0000259" key="2">
    <source>
        <dbReference type="PROSITE" id="PS50004"/>
    </source>
</evidence>